<dbReference type="SUPFAM" id="SSF48173">
    <property type="entry name" value="Cryptochrome/photolyase FAD-binding domain"/>
    <property type="match status" value="1"/>
</dbReference>
<evidence type="ECO:0000313" key="7">
    <source>
        <dbReference type="EMBL" id="GGX40755.1"/>
    </source>
</evidence>
<keyword evidence="4" id="KW-0274">FAD</keyword>
<sequence length="511" mass="59182">MSYSLVWFKRDLRWQDHAALSAAAAQGPVACLYVIEPDLWQQPDMAASHYHFIVESLRSLYAALRAMGGQLLILHGDMISVLNAIYEHSPFHTMHSHEETGNGWTYQRDRNVAAWCREKKIRWEEYRQFGVVRGLRDRNRWQSAWEAEMAKPLQTLPEQLQWQKLPFDVQVPAAADLDLHQPDPPLRQRGGRQLGLQVLNTFAEDRCTQYRGGISSPLSAPTACSRISPYLSYGCISMRETVQRVRQLLLNIPEHESRQRNGLNAFQSRLYWHCHFIQKLESEPEIEFLPMHRGYTGLRESDWNAEYFALLKAGRTGWPLVDACVATLRETGWLNFRMRAMLVSVAAYPLWLHWRDVGCWLATQFVDYEPGIHWSQMQMQSGTTGMNVPRIYNPLKQARDHDPHGKFVRRWLPAMRKVPDSWLFEPWKMPPLMQQQLGFTPGQELPQPPVELEQATRLAKQRLFAVRGQPEVRSAKAAVIEKHGSRASRTDKPKRQSRKALPEKVQASLFE</sequence>
<comment type="cofactor">
    <cofactor evidence="2">
        <name>FAD</name>
        <dbReference type="ChEBI" id="CHEBI:57692"/>
    </cofactor>
</comment>
<dbReference type="Pfam" id="PF03441">
    <property type="entry name" value="FAD_binding_7"/>
    <property type="match status" value="1"/>
</dbReference>
<evidence type="ECO:0000256" key="4">
    <source>
        <dbReference type="ARBA" id="ARBA00022827"/>
    </source>
</evidence>
<feature type="compositionally biased region" description="Basic and acidic residues" evidence="5">
    <location>
        <begin position="479"/>
        <end position="494"/>
    </location>
</feature>
<evidence type="ECO:0000256" key="1">
    <source>
        <dbReference type="ARBA" id="ARBA00001932"/>
    </source>
</evidence>
<dbReference type="InterPro" id="IPR005101">
    <property type="entry name" value="Cryptochr/Photolyase_FAD-bd"/>
</dbReference>
<dbReference type="RefSeq" id="WP_189356936.1">
    <property type="nucleotide sequence ID" value="NZ_BMYU01000004.1"/>
</dbReference>
<protein>
    <submittedName>
        <fullName evidence="7">Deoxyribodipyrimidine photo-lyase</fullName>
    </submittedName>
</protein>
<dbReference type="Pfam" id="PF00875">
    <property type="entry name" value="DNA_photolyase"/>
    <property type="match status" value="1"/>
</dbReference>
<reference evidence="8" key="1">
    <citation type="journal article" date="2019" name="Int. J. Syst. Evol. Microbiol.">
        <title>The Global Catalogue of Microorganisms (GCM) 10K type strain sequencing project: providing services to taxonomists for standard genome sequencing and annotation.</title>
        <authorList>
            <consortium name="The Broad Institute Genomics Platform"/>
            <consortium name="The Broad Institute Genome Sequencing Center for Infectious Disease"/>
            <person name="Wu L."/>
            <person name="Ma J."/>
        </authorList>
    </citation>
    <scope>NUCLEOTIDE SEQUENCE [LARGE SCALE GENOMIC DNA]</scope>
    <source>
        <strain evidence="8">KCTC 23917</strain>
    </source>
</reference>
<dbReference type="SUPFAM" id="SSF52425">
    <property type="entry name" value="Cryptochrome/photolyase, N-terminal domain"/>
    <property type="match status" value="1"/>
</dbReference>
<evidence type="ECO:0000256" key="5">
    <source>
        <dbReference type="SAM" id="MobiDB-lite"/>
    </source>
</evidence>
<feature type="region of interest" description="Disordered" evidence="5">
    <location>
        <begin position="470"/>
        <end position="511"/>
    </location>
</feature>
<dbReference type="PROSITE" id="PS51645">
    <property type="entry name" value="PHR_CRY_ALPHA_BETA"/>
    <property type="match status" value="1"/>
</dbReference>
<dbReference type="InterPro" id="IPR036134">
    <property type="entry name" value="Crypto/Photolyase_FAD-like_sf"/>
</dbReference>
<name>A0ABQ2XYL6_9BURK</name>
<organism evidence="7 8">
    <name type="scientific">Undibacterium squillarum</name>
    <dbReference type="NCBI Taxonomy" id="1131567"/>
    <lineage>
        <taxon>Bacteria</taxon>
        <taxon>Pseudomonadati</taxon>
        <taxon>Pseudomonadota</taxon>
        <taxon>Betaproteobacteria</taxon>
        <taxon>Burkholderiales</taxon>
        <taxon>Oxalobacteraceae</taxon>
        <taxon>Undibacterium</taxon>
    </lineage>
</organism>
<dbReference type="Proteomes" id="UP000653343">
    <property type="component" value="Unassembled WGS sequence"/>
</dbReference>
<dbReference type="InterPro" id="IPR002081">
    <property type="entry name" value="Cryptochrome/DNA_photolyase_1"/>
</dbReference>
<comment type="caution">
    <text evidence="7">The sequence shown here is derived from an EMBL/GenBank/DDBJ whole genome shotgun (WGS) entry which is preliminary data.</text>
</comment>
<dbReference type="Gene3D" id="3.40.50.620">
    <property type="entry name" value="HUPs"/>
    <property type="match status" value="1"/>
</dbReference>
<evidence type="ECO:0000256" key="2">
    <source>
        <dbReference type="ARBA" id="ARBA00001974"/>
    </source>
</evidence>
<keyword evidence="3" id="KW-0285">Flavoprotein</keyword>
<dbReference type="EMBL" id="BMYU01000004">
    <property type="protein sequence ID" value="GGX40755.1"/>
    <property type="molecule type" value="Genomic_DNA"/>
</dbReference>
<evidence type="ECO:0000256" key="3">
    <source>
        <dbReference type="ARBA" id="ARBA00022630"/>
    </source>
</evidence>
<gene>
    <name evidence="7" type="ORF">GCM10010946_18910</name>
</gene>
<accession>A0ABQ2XYL6</accession>
<dbReference type="InterPro" id="IPR036155">
    <property type="entry name" value="Crypto/Photolyase_N_sf"/>
</dbReference>
<dbReference type="Gene3D" id="1.25.40.80">
    <property type="match status" value="1"/>
</dbReference>
<evidence type="ECO:0000313" key="8">
    <source>
        <dbReference type="Proteomes" id="UP000653343"/>
    </source>
</evidence>
<comment type="cofactor">
    <cofactor evidence="1">
        <name>(6R)-5,10-methylene-5,6,7,8-tetrahydrofolate</name>
        <dbReference type="ChEBI" id="CHEBI:15636"/>
    </cofactor>
</comment>
<dbReference type="PANTHER" id="PTHR11455:SF9">
    <property type="entry name" value="CRYPTOCHROME CIRCADIAN CLOCK 5 ISOFORM X1"/>
    <property type="match status" value="1"/>
</dbReference>
<feature type="domain" description="Photolyase/cryptochrome alpha/beta" evidence="6">
    <location>
        <begin position="2"/>
        <end position="131"/>
    </location>
</feature>
<keyword evidence="8" id="KW-1185">Reference proteome</keyword>
<dbReference type="InterPro" id="IPR014729">
    <property type="entry name" value="Rossmann-like_a/b/a_fold"/>
</dbReference>
<dbReference type="InterPro" id="IPR006050">
    <property type="entry name" value="DNA_photolyase_N"/>
</dbReference>
<dbReference type="PANTHER" id="PTHR11455">
    <property type="entry name" value="CRYPTOCHROME"/>
    <property type="match status" value="1"/>
</dbReference>
<dbReference type="Gene3D" id="1.10.579.10">
    <property type="entry name" value="DNA Cyclobutane Dipyrimidine Photolyase, subunit A, domain 3"/>
    <property type="match status" value="1"/>
</dbReference>
<proteinExistence type="predicted"/>
<evidence type="ECO:0000259" key="6">
    <source>
        <dbReference type="PROSITE" id="PS51645"/>
    </source>
</evidence>